<reference evidence="2 3" key="1">
    <citation type="submission" date="2017-11" db="EMBL/GenBank/DDBJ databases">
        <title>Evolution of Phototrophy in the Chloroflexi Phylum Driven by Horizontal Gene Transfer.</title>
        <authorList>
            <person name="Ward L.M."/>
            <person name="Hemp J."/>
            <person name="Shih P.M."/>
            <person name="Mcglynn S.E."/>
            <person name="Fischer W."/>
        </authorList>
    </citation>
    <scope>NUCLEOTIDE SEQUENCE [LARGE SCALE GENOMIC DNA]</scope>
    <source>
        <strain evidence="2">JP3_13</strain>
    </source>
</reference>
<feature type="chain" id="PRO_5014850941" description="MBG domain-containing protein" evidence="1">
    <location>
        <begin position="28"/>
        <end position="309"/>
    </location>
</feature>
<keyword evidence="1" id="KW-0732">Signal</keyword>
<evidence type="ECO:0000256" key="1">
    <source>
        <dbReference type="SAM" id="SignalP"/>
    </source>
</evidence>
<protein>
    <recommendedName>
        <fullName evidence="4">MBG domain-containing protein</fullName>
    </recommendedName>
</protein>
<evidence type="ECO:0008006" key="4">
    <source>
        <dbReference type="Google" id="ProtNLM"/>
    </source>
</evidence>
<proteinExistence type="predicted"/>
<dbReference type="Proteomes" id="UP000229681">
    <property type="component" value="Unassembled WGS sequence"/>
</dbReference>
<gene>
    <name evidence="2" type="ORF">CUN49_05475</name>
</gene>
<evidence type="ECO:0000313" key="3">
    <source>
        <dbReference type="Proteomes" id="UP000229681"/>
    </source>
</evidence>
<organism evidence="2 3">
    <name type="scientific">Candidatus Thermofonsia Clade 1 bacterium</name>
    <dbReference type="NCBI Taxonomy" id="2364210"/>
    <lineage>
        <taxon>Bacteria</taxon>
        <taxon>Bacillati</taxon>
        <taxon>Chloroflexota</taxon>
        <taxon>Candidatus Thermofontia</taxon>
        <taxon>Candidatus Thermofonsia Clade 1</taxon>
    </lineage>
</organism>
<dbReference type="EMBL" id="PGTM01000054">
    <property type="protein sequence ID" value="PJF36433.1"/>
    <property type="molecule type" value="Genomic_DNA"/>
</dbReference>
<name>A0A2M8PFW1_9CHLR</name>
<accession>A0A2M8PFW1</accession>
<dbReference type="AlphaFoldDB" id="A0A2M8PFW1"/>
<feature type="signal peptide" evidence="1">
    <location>
        <begin position="1"/>
        <end position="27"/>
    </location>
</feature>
<sequence>MKRLLALLITFAVLLTGFALTPTPTSAQGCTVTFGFTYPNPFNIPLTANVQLRTEPPPGGTVLASGTVIIPAGPGTFTLSTTLTIASPYTGPVYGRVFGSFTFGAFTFTNDSLAGPFSTDCGGISTFENCAVTFSFTYTKPPGNPASSGTAQVRTAPGGGGELLGTGTVSFAATGATPVTFNQSVTVAVKPYGGPVWARVIGVGSDSDIGPLKVFCGQQLGCFDLRGAGQGLLTRPTPLYWAPRPDAASTVVLDTQPDAKTYWVLGVDATRRFYKIIIACNTYWVPIDVLVPNPDNVWRGAPLPTNVVD</sequence>
<comment type="caution">
    <text evidence="2">The sequence shown here is derived from an EMBL/GenBank/DDBJ whole genome shotgun (WGS) entry which is preliminary data.</text>
</comment>
<evidence type="ECO:0000313" key="2">
    <source>
        <dbReference type="EMBL" id="PJF36433.1"/>
    </source>
</evidence>
<dbReference type="PROSITE" id="PS51257">
    <property type="entry name" value="PROKAR_LIPOPROTEIN"/>
    <property type="match status" value="1"/>
</dbReference>